<dbReference type="AlphaFoldDB" id="A0A5J5H5C2"/>
<organism evidence="7 8">
    <name type="scientific">Niallia endozanthoxylica</name>
    <dbReference type="NCBI Taxonomy" id="2036016"/>
    <lineage>
        <taxon>Bacteria</taxon>
        <taxon>Bacillati</taxon>
        <taxon>Bacillota</taxon>
        <taxon>Bacilli</taxon>
        <taxon>Bacillales</taxon>
        <taxon>Bacillaceae</taxon>
        <taxon>Niallia</taxon>
    </lineage>
</organism>
<evidence type="ECO:0000313" key="8">
    <source>
        <dbReference type="Proteomes" id="UP000326671"/>
    </source>
</evidence>
<feature type="transmembrane region" description="Helical" evidence="6">
    <location>
        <begin position="430"/>
        <end position="451"/>
    </location>
</feature>
<comment type="subcellular location">
    <subcellularLocation>
        <location evidence="4">Cell membrane</location>
    </subcellularLocation>
    <subcellularLocation>
        <location evidence="1">Membrane</location>
        <topology evidence="1">Multi-pass membrane protein</topology>
    </subcellularLocation>
</comment>
<comment type="similarity">
    <text evidence="2 4">Belongs to the GerABKA family.</text>
</comment>
<name>A0A5J5H5C2_9BACI</name>
<dbReference type="GO" id="GO:0009847">
    <property type="term" value="P:spore germination"/>
    <property type="evidence" value="ECO:0007669"/>
    <property type="project" value="UniProtKB-UniRule"/>
</dbReference>
<feature type="transmembrane region" description="Helical" evidence="6">
    <location>
        <begin position="339"/>
        <end position="358"/>
    </location>
</feature>
<feature type="transmembrane region" description="Helical" evidence="6">
    <location>
        <begin position="297"/>
        <end position="318"/>
    </location>
</feature>
<evidence type="ECO:0000313" key="7">
    <source>
        <dbReference type="EMBL" id="KAA9014922.1"/>
    </source>
</evidence>
<proteinExistence type="inferred from homology"/>
<dbReference type="EMBL" id="VYKL01000044">
    <property type="protein sequence ID" value="KAA9014922.1"/>
    <property type="molecule type" value="Genomic_DNA"/>
</dbReference>
<dbReference type="PANTHER" id="PTHR22550">
    <property type="entry name" value="SPORE GERMINATION PROTEIN"/>
    <property type="match status" value="1"/>
</dbReference>
<evidence type="ECO:0000256" key="3">
    <source>
        <dbReference type="ARBA" id="ARBA00023136"/>
    </source>
</evidence>
<sequence length="545" mass="60618">MTLKSRAPISVKKLLKEKADGKSKKSIIKTQEEQMQDNESQQPKSIYSDLKLNLEHIKKTTGNSTDIIIREVQVGKNGEVQLAVIYTDGLTSSAELEQFVLETLMVKIRNTEMDSTNLHSLDCLEAIKKESLPVAGVTDISDFKKLFLNLLSGDAIILMNSFSKGLAISFRVWADRGVQEPSSQTVVRGPKDGFTETLRKNTALIRRRIKDPNLWIETKQIGTKTQTDVAIMFLKNVANEKIVDEVRNRINQINIDAILESGYIEELIQDNQYSPFPTVFNTERPDAVAAAILEGRIAILVDGTPFVLIVPALFAHFFQSSEDYYQRTDISSFIRLLRYFAFFLALLTPSAYIAVTTFHQEMLPTQLLVSLASQREGVPFPAVVEAIMMEATFEILREAGVRMPRAVGSAISIVGALVIGQAAVEAGVVSATMVIVVALTAISSFVSPAFNMAIAARLIRFPLMILAASFGLLGITLGLIVMVLHLNSLRSFGIPYLTPNAPFILQDQKDNFIRLPRWLFYTRPRLVNQKNIDREDTPVPKPPNS</sequence>
<dbReference type="PIRSF" id="PIRSF005690">
    <property type="entry name" value="GerBA"/>
    <property type="match status" value="1"/>
</dbReference>
<evidence type="ECO:0000256" key="1">
    <source>
        <dbReference type="ARBA" id="ARBA00004141"/>
    </source>
</evidence>
<keyword evidence="6" id="KW-0812">Transmembrane</keyword>
<evidence type="ECO:0000256" key="4">
    <source>
        <dbReference type="PIRNR" id="PIRNR005690"/>
    </source>
</evidence>
<dbReference type="InterPro" id="IPR004995">
    <property type="entry name" value="Spore_Ger"/>
</dbReference>
<keyword evidence="3 4" id="KW-0472">Membrane</keyword>
<feature type="transmembrane region" description="Helical" evidence="6">
    <location>
        <begin position="403"/>
        <end position="424"/>
    </location>
</feature>
<comment type="caution">
    <text evidence="7">The sequence shown here is derived from an EMBL/GenBank/DDBJ whole genome shotgun (WGS) entry which is preliminary data.</text>
</comment>
<evidence type="ECO:0000256" key="6">
    <source>
        <dbReference type="SAM" id="Phobius"/>
    </source>
</evidence>
<gene>
    <name evidence="7" type="ORF">F4V44_23190</name>
</gene>
<reference evidence="7 8" key="1">
    <citation type="submission" date="2019-09" db="EMBL/GenBank/DDBJ databases">
        <title>Whole genome sequences of isolates from the Mars Exploration Rovers.</title>
        <authorList>
            <person name="Seuylemezian A."/>
            <person name="Vaishampayan P."/>
        </authorList>
    </citation>
    <scope>NUCLEOTIDE SEQUENCE [LARGE SCALE GENOMIC DNA]</scope>
    <source>
        <strain evidence="7 8">MER_TA_151</strain>
    </source>
</reference>
<dbReference type="PANTHER" id="PTHR22550:SF5">
    <property type="entry name" value="LEUCINE ZIPPER PROTEIN 4"/>
    <property type="match status" value="1"/>
</dbReference>
<feature type="transmembrane region" description="Helical" evidence="6">
    <location>
        <begin position="463"/>
        <end position="486"/>
    </location>
</feature>
<accession>A0A5J5H5C2</accession>
<protein>
    <submittedName>
        <fullName evidence="7">Spore germination protein</fullName>
    </submittedName>
</protein>
<keyword evidence="6" id="KW-1133">Transmembrane helix</keyword>
<evidence type="ECO:0000256" key="5">
    <source>
        <dbReference type="SAM" id="MobiDB-lite"/>
    </source>
</evidence>
<dbReference type="Proteomes" id="UP000326671">
    <property type="component" value="Unassembled WGS sequence"/>
</dbReference>
<feature type="region of interest" description="Disordered" evidence="5">
    <location>
        <begin position="16"/>
        <end position="43"/>
    </location>
</feature>
<keyword evidence="8" id="KW-1185">Reference proteome</keyword>
<dbReference type="GO" id="GO:0005886">
    <property type="term" value="C:plasma membrane"/>
    <property type="evidence" value="ECO:0007669"/>
    <property type="project" value="UniProtKB-SubCell"/>
</dbReference>
<dbReference type="Pfam" id="PF03323">
    <property type="entry name" value="GerA"/>
    <property type="match status" value="1"/>
</dbReference>
<dbReference type="OrthoDB" id="9772630at2"/>
<dbReference type="InterPro" id="IPR050768">
    <property type="entry name" value="UPF0353/GerABKA_families"/>
</dbReference>
<evidence type="ECO:0000256" key="2">
    <source>
        <dbReference type="ARBA" id="ARBA00005278"/>
    </source>
</evidence>